<accession>A0A8H5D4V0</accession>
<gene>
    <name evidence="2" type="ORF">D9758_008644</name>
</gene>
<sequence length="128" mass="14521">MGMDSVSKTKAQFSYVVSKIKAHPTFSYVHVVEPRAKGLVDVLDHNPEGEDNDFIRDIWTSPDEDENGRRLISAGGYTRELSMENAEKKGDIIAFGRLFLSKPDLPSRLQQRIPCIAYDRSNFTWFGP</sequence>
<evidence type="ECO:0000259" key="1">
    <source>
        <dbReference type="Pfam" id="PF00724"/>
    </source>
</evidence>
<dbReference type="EMBL" id="JAACJM010000062">
    <property type="protein sequence ID" value="KAF5353672.1"/>
    <property type="molecule type" value="Genomic_DNA"/>
</dbReference>
<dbReference type="Pfam" id="PF00724">
    <property type="entry name" value="Oxidored_FMN"/>
    <property type="match status" value="1"/>
</dbReference>
<dbReference type="Gene3D" id="3.20.20.70">
    <property type="entry name" value="Aldolase class I"/>
    <property type="match status" value="1"/>
</dbReference>
<keyword evidence="3" id="KW-1185">Reference proteome</keyword>
<dbReference type="InterPro" id="IPR013785">
    <property type="entry name" value="Aldolase_TIM"/>
</dbReference>
<organism evidence="2 3">
    <name type="scientific">Tetrapyrgos nigripes</name>
    <dbReference type="NCBI Taxonomy" id="182062"/>
    <lineage>
        <taxon>Eukaryota</taxon>
        <taxon>Fungi</taxon>
        <taxon>Dikarya</taxon>
        <taxon>Basidiomycota</taxon>
        <taxon>Agaricomycotina</taxon>
        <taxon>Agaricomycetes</taxon>
        <taxon>Agaricomycetidae</taxon>
        <taxon>Agaricales</taxon>
        <taxon>Marasmiineae</taxon>
        <taxon>Marasmiaceae</taxon>
        <taxon>Tetrapyrgos</taxon>
    </lineage>
</organism>
<dbReference type="InterPro" id="IPR001155">
    <property type="entry name" value="OxRdtase_FMN_N"/>
</dbReference>
<evidence type="ECO:0000313" key="2">
    <source>
        <dbReference type="EMBL" id="KAF5353672.1"/>
    </source>
</evidence>
<reference evidence="2 3" key="1">
    <citation type="journal article" date="2020" name="ISME J.">
        <title>Uncovering the hidden diversity of litter-decomposition mechanisms in mushroom-forming fungi.</title>
        <authorList>
            <person name="Floudas D."/>
            <person name="Bentzer J."/>
            <person name="Ahren D."/>
            <person name="Johansson T."/>
            <person name="Persson P."/>
            <person name="Tunlid A."/>
        </authorList>
    </citation>
    <scope>NUCLEOTIDE SEQUENCE [LARGE SCALE GENOMIC DNA]</scope>
    <source>
        <strain evidence="2 3">CBS 291.85</strain>
    </source>
</reference>
<dbReference type="Proteomes" id="UP000559256">
    <property type="component" value="Unassembled WGS sequence"/>
</dbReference>
<dbReference type="AlphaFoldDB" id="A0A8H5D4V0"/>
<dbReference type="GO" id="GO:0010181">
    <property type="term" value="F:FMN binding"/>
    <property type="evidence" value="ECO:0007669"/>
    <property type="project" value="InterPro"/>
</dbReference>
<protein>
    <recommendedName>
        <fullName evidence="1">NADH:flavin oxidoreductase/NADH oxidase N-terminal domain-containing protein</fullName>
    </recommendedName>
</protein>
<proteinExistence type="predicted"/>
<feature type="domain" description="NADH:flavin oxidoreductase/NADH oxidase N-terminal" evidence="1">
    <location>
        <begin position="11"/>
        <end position="114"/>
    </location>
</feature>
<dbReference type="OrthoDB" id="276546at2759"/>
<dbReference type="GO" id="GO:0016491">
    <property type="term" value="F:oxidoreductase activity"/>
    <property type="evidence" value="ECO:0007669"/>
    <property type="project" value="InterPro"/>
</dbReference>
<dbReference type="SUPFAM" id="SSF51395">
    <property type="entry name" value="FMN-linked oxidoreductases"/>
    <property type="match status" value="1"/>
</dbReference>
<comment type="caution">
    <text evidence="2">The sequence shown here is derived from an EMBL/GenBank/DDBJ whole genome shotgun (WGS) entry which is preliminary data.</text>
</comment>
<dbReference type="InterPro" id="IPR045247">
    <property type="entry name" value="Oye-like"/>
</dbReference>
<evidence type="ECO:0000313" key="3">
    <source>
        <dbReference type="Proteomes" id="UP000559256"/>
    </source>
</evidence>
<name>A0A8H5D4V0_9AGAR</name>
<dbReference type="PANTHER" id="PTHR22893:SF91">
    <property type="entry name" value="NADPH DEHYDROGENASE 2-RELATED"/>
    <property type="match status" value="1"/>
</dbReference>
<dbReference type="PANTHER" id="PTHR22893">
    <property type="entry name" value="NADH OXIDOREDUCTASE-RELATED"/>
    <property type="match status" value="1"/>
</dbReference>